<dbReference type="GO" id="GO:0003677">
    <property type="term" value="F:DNA binding"/>
    <property type="evidence" value="ECO:0007669"/>
    <property type="project" value="UniProtKB-KW"/>
</dbReference>
<dbReference type="InterPro" id="IPR023188">
    <property type="entry name" value="DPS_DNA-bd_CS"/>
</dbReference>
<evidence type="ECO:0000259" key="3">
    <source>
        <dbReference type="Pfam" id="PF00210"/>
    </source>
</evidence>
<name>A0ABS4JG68_9BACL</name>
<evidence type="ECO:0000256" key="1">
    <source>
        <dbReference type="ARBA" id="ARBA00009497"/>
    </source>
</evidence>
<dbReference type="CDD" id="cd01043">
    <property type="entry name" value="DPS"/>
    <property type="match status" value="1"/>
</dbReference>
<sequence>MPTQIQSTQQATLEQHLNLQVANWTLLYTKLHHIHWYLSGPHFFTLHVKFEELFTEAGTYLDEIAERLLSIGGRPIATLKETLSTATIQEAKGTQEPNAWVAETIRDFAQLVTELKEARQVAEEAQDGVTEDLLLSIQSKLDKHIWMLQSYLGH</sequence>
<proteinExistence type="inferred from homology"/>
<dbReference type="Gene3D" id="1.20.1260.10">
    <property type="match status" value="1"/>
</dbReference>
<evidence type="ECO:0000313" key="4">
    <source>
        <dbReference type="EMBL" id="MBP2000709.1"/>
    </source>
</evidence>
<dbReference type="PIRSF" id="PIRSF005900">
    <property type="entry name" value="Dps"/>
    <property type="match status" value="1"/>
</dbReference>
<dbReference type="RefSeq" id="WP_209861116.1">
    <property type="nucleotide sequence ID" value="NZ_JAGGLD010000002.1"/>
</dbReference>
<keyword evidence="4" id="KW-0238">DNA-binding</keyword>
<accession>A0ABS4JG68</accession>
<keyword evidence="5" id="KW-1185">Reference proteome</keyword>
<dbReference type="SUPFAM" id="SSF47240">
    <property type="entry name" value="Ferritin-like"/>
    <property type="match status" value="1"/>
</dbReference>
<dbReference type="InterPro" id="IPR009078">
    <property type="entry name" value="Ferritin-like_SF"/>
</dbReference>
<dbReference type="InterPro" id="IPR012347">
    <property type="entry name" value="Ferritin-like"/>
</dbReference>
<organism evidence="4 5">
    <name type="scientific">Paenibacillus shirakamiensis</name>
    <dbReference type="NCBI Taxonomy" id="1265935"/>
    <lineage>
        <taxon>Bacteria</taxon>
        <taxon>Bacillati</taxon>
        <taxon>Bacillota</taxon>
        <taxon>Bacilli</taxon>
        <taxon>Bacillales</taxon>
        <taxon>Paenibacillaceae</taxon>
        <taxon>Paenibacillus</taxon>
    </lineage>
</organism>
<evidence type="ECO:0000313" key="5">
    <source>
        <dbReference type="Proteomes" id="UP001519288"/>
    </source>
</evidence>
<dbReference type="PANTHER" id="PTHR42932:SF1">
    <property type="entry name" value="GENERAL STRESS PROTEIN 20U"/>
    <property type="match status" value="1"/>
</dbReference>
<dbReference type="PROSITE" id="PS00819">
    <property type="entry name" value="DPS_2"/>
    <property type="match status" value="1"/>
</dbReference>
<dbReference type="Pfam" id="PF00210">
    <property type="entry name" value="Ferritin"/>
    <property type="match status" value="1"/>
</dbReference>
<dbReference type="InterPro" id="IPR008331">
    <property type="entry name" value="Ferritin_DPS_dom"/>
</dbReference>
<gene>
    <name evidence="4" type="ORF">J2Z69_001740</name>
</gene>
<feature type="domain" description="Ferritin/DPS" evidence="3">
    <location>
        <begin position="15"/>
        <end position="153"/>
    </location>
</feature>
<dbReference type="EMBL" id="JAGGLD010000002">
    <property type="protein sequence ID" value="MBP2000709.1"/>
    <property type="molecule type" value="Genomic_DNA"/>
</dbReference>
<dbReference type="PRINTS" id="PR01346">
    <property type="entry name" value="HELNAPAPROT"/>
</dbReference>
<dbReference type="InterPro" id="IPR002177">
    <property type="entry name" value="DPS_DNA-bd"/>
</dbReference>
<evidence type="ECO:0000256" key="2">
    <source>
        <dbReference type="RuleBase" id="RU003875"/>
    </source>
</evidence>
<dbReference type="PROSITE" id="PS00818">
    <property type="entry name" value="DPS_1"/>
    <property type="match status" value="1"/>
</dbReference>
<comment type="similarity">
    <text evidence="1 2">Belongs to the Dps family.</text>
</comment>
<dbReference type="PANTHER" id="PTHR42932">
    <property type="entry name" value="GENERAL STRESS PROTEIN 20U"/>
    <property type="match status" value="1"/>
</dbReference>
<reference evidence="4 5" key="1">
    <citation type="submission" date="2021-03" db="EMBL/GenBank/DDBJ databases">
        <title>Genomic Encyclopedia of Type Strains, Phase IV (KMG-IV): sequencing the most valuable type-strain genomes for metagenomic binning, comparative biology and taxonomic classification.</title>
        <authorList>
            <person name="Goeker M."/>
        </authorList>
    </citation>
    <scope>NUCLEOTIDE SEQUENCE [LARGE SCALE GENOMIC DNA]</scope>
    <source>
        <strain evidence="4 5">DSM 26806</strain>
    </source>
</reference>
<dbReference type="Proteomes" id="UP001519288">
    <property type="component" value="Unassembled WGS sequence"/>
</dbReference>
<comment type="caution">
    <text evidence="4">The sequence shown here is derived from an EMBL/GenBank/DDBJ whole genome shotgun (WGS) entry which is preliminary data.</text>
</comment>
<protein>
    <submittedName>
        <fullName evidence="4">Starvation-inducible DNA-binding protein</fullName>
    </submittedName>
</protein>